<dbReference type="AlphaFoldDB" id="A0A2R5HES2"/>
<gene>
    <name evidence="2" type="ORF">NtB2_00666</name>
</gene>
<dbReference type="InterPro" id="IPR018674">
    <property type="entry name" value="DUF2142_membrane"/>
</dbReference>
<feature type="transmembrane region" description="Helical" evidence="1">
    <location>
        <begin position="423"/>
        <end position="446"/>
    </location>
</feature>
<keyword evidence="3" id="KW-1185">Reference proteome</keyword>
<evidence type="ECO:0000313" key="3">
    <source>
        <dbReference type="Proteomes" id="UP000245021"/>
    </source>
</evidence>
<evidence type="ECO:0000313" key="2">
    <source>
        <dbReference type="EMBL" id="GBG96553.1"/>
    </source>
</evidence>
<sequence>MRTQLTKRWSKPENIFLLIGAIFCLAFSLFQPLFIEPDASYHFDSATYISHTVVDRASVGMPTEDYMSEPTPFDTVTGLKRNHTYFSSLFVQKLPVIPRDQVIDKRVINAGFSYTLMHLVPAIGVKLGHAIYPSVGVMIVTARLLNSIVFLLGLYFIIKKVKAYKRIFVFVSLTPTVIQLATSLSYDNFNYLIFAAASALLVNLSMAFYGKAKIDKWLYVPLTAIIFIGLYFSKTNSKLLFIPLMLLVYAYIYRRLKSRRLKQWMIYGPVLLIFIGLIVAFFKIGLSQIKLEGKQLTFSLLEPYYTVLTTEVISGTNTVGLPAWLFPIQYLALALVFLTEKKEGLPKAFAWTGLGLVVLNFFGIMFQYAGNSHFVGNVITGPQGRYFTPYLLLLAPVLARFGGWLGLQPKGIEGEGAHAKLQLLAYAVSVVSLIVCLGLIVLKFYWLQLPADEFRSGISHYIFR</sequence>
<organism evidence="2 3">
    <name type="scientific">Lactococcus termiticola</name>
    <dbReference type="NCBI Taxonomy" id="2169526"/>
    <lineage>
        <taxon>Bacteria</taxon>
        <taxon>Bacillati</taxon>
        <taxon>Bacillota</taxon>
        <taxon>Bacilli</taxon>
        <taxon>Lactobacillales</taxon>
        <taxon>Streptococcaceae</taxon>
        <taxon>Lactococcus</taxon>
    </lineage>
</organism>
<feature type="transmembrane region" description="Helical" evidence="1">
    <location>
        <begin position="15"/>
        <end position="35"/>
    </location>
</feature>
<evidence type="ECO:0000256" key="1">
    <source>
        <dbReference type="SAM" id="Phobius"/>
    </source>
</evidence>
<feature type="transmembrane region" description="Helical" evidence="1">
    <location>
        <begin position="167"/>
        <end position="186"/>
    </location>
</feature>
<keyword evidence="1" id="KW-0812">Transmembrane</keyword>
<accession>A0A2R5HES2</accession>
<feature type="transmembrane region" description="Helical" evidence="1">
    <location>
        <begin position="192"/>
        <end position="210"/>
    </location>
</feature>
<name>A0A2R5HES2_9LACT</name>
<proteinExistence type="predicted"/>
<feature type="transmembrane region" description="Helical" evidence="1">
    <location>
        <begin position="239"/>
        <end position="254"/>
    </location>
</feature>
<dbReference type="RefSeq" id="WP_125194940.1">
    <property type="nucleotide sequence ID" value="NZ_BFFO01000003.1"/>
</dbReference>
<dbReference type="Pfam" id="PF09913">
    <property type="entry name" value="DUF2142"/>
    <property type="match status" value="1"/>
</dbReference>
<feature type="transmembrane region" description="Helical" evidence="1">
    <location>
        <begin position="348"/>
        <end position="369"/>
    </location>
</feature>
<feature type="transmembrane region" description="Helical" evidence="1">
    <location>
        <begin position="389"/>
        <end position="407"/>
    </location>
</feature>
<keyword evidence="1" id="KW-1133">Transmembrane helix</keyword>
<feature type="transmembrane region" description="Helical" evidence="1">
    <location>
        <begin position="217"/>
        <end position="233"/>
    </location>
</feature>
<feature type="transmembrane region" description="Helical" evidence="1">
    <location>
        <begin position="266"/>
        <end position="286"/>
    </location>
</feature>
<feature type="transmembrane region" description="Helical" evidence="1">
    <location>
        <begin position="321"/>
        <end position="339"/>
    </location>
</feature>
<dbReference type="OrthoDB" id="2224229at2"/>
<reference evidence="2 3" key="1">
    <citation type="journal article" date="2018" name="Genome Announc.">
        <title>Draft Genome Sequence of Lactococcus sp. Strain NtB2 (JCM 32569), Isolated from the Gut of the Higher Termite Nasutitermes takasagoensis.</title>
        <authorList>
            <person name="Noda S."/>
            <person name="Aihara C."/>
            <person name="Yuki M."/>
            <person name="Ohkuma M."/>
        </authorList>
    </citation>
    <scope>NUCLEOTIDE SEQUENCE [LARGE SCALE GENOMIC DNA]</scope>
    <source>
        <strain evidence="2 3">NtB2</strain>
    </source>
</reference>
<dbReference type="Proteomes" id="UP000245021">
    <property type="component" value="Unassembled WGS sequence"/>
</dbReference>
<dbReference type="EMBL" id="BFFO01000003">
    <property type="protein sequence ID" value="GBG96553.1"/>
    <property type="molecule type" value="Genomic_DNA"/>
</dbReference>
<keyword evidence="1" id="KW-0472">Membrane</keyword>
<feature type="transmembrane region" description="Helical" evidence="1">
    <location>
        <begin position="135"/>
        <end position="158"/>
    </location>
</feature>
<protein>
    <submittedName>
        <fullName evidence="2">Membrane protein</fullName>
    </submittedName>
</protein>
<comment type="caution">
    <text evidence="2">The sequence shown here is derived from an EMBL/GenBank/DDBJ whole genome shotgun (WGS) entry which is preliminary data.</text>
</comment>